<dbReference type="Proteomes" id="UP000436522">
    <property type="component" value="Unassembled WGS sequence"/>
</dbReference>
<name>A0A640VMT0_9RHOB</name>
<keyword evidence="1" id="KW-0969">Cilium</keyword>
<dbReference type="AlphaFoldDB" id="A0A640VMT0"/>
<keyword evidence="2" id="KW-1185">Reference proteome</keyword>
<keyword evidence="1" id="KW-0966">Cell projection</keyword>
<protein>
    <submittedName>
        <fullName evidence="1">Flagellar biosynthesis protein FlgB</fullName>
    </submittedName>
</protein>
<evidence type="ECO:0000313" key="2">
    <source>
        <dbReference type="Proteomes" id="UP000436522"/>
    </source>
</evidence>
<evidence type="ECO:0000313" key="1">
    <source>
        <dbReference type="EMBL" id="GFE49553.1"/>
    </source>
</evidence>
<dbReference type="NCBIfam" id="NF009270">
    <property type="entry name" value="PRK12627.1"/>
    <property type="match status" value="1"/>
</dbReference>
<sequence length="132" mass="14355">MFKNLEVFKISYAMAVHAGQKQAVAAQNVANSDTPEYQARSLAPFSETYQIHTSMGDNAGQRATRERHLNGVIAGHMADPVIDDEAVASPNGNTVSLEGEMLKSLDAKRQHDRALAIYNSSLGILRATLSRQ</sequence>
<proteinExistence type="predicted"/>
<comment type="caution">
    <text evidence="1">The sequence shown here is derived from an EMBL/GenBank/DDBJ whole genome shotgun (WGS) entry which is preliminary data.</text>
</comment>
<dbReference type="OrthoDB" id="9788334at2"/>
<dbReference type="EMBL" id="BLIV01000002">
    <property type="protein sequence ID" value="GFE49553.1"/>
    <property type="molecule type" value="Genomic_DNA"/>
</dbReference>
<accession>A0A640VMT0</accession>
<keyword evidence="1" id="KW-0282">Flagellum</keyword>
<gene>
    <name evidence="1" type="ORF">So717_13060</name>
</gene>
<reference evidence="1 2" key="1">
    <citation type="submission" date="2019-12" db="EMBL/GenBank/DDBJ databases">
        <title>Roseobacter cerasinus sp. nov., isolated from seawater around aquaculture.</title>
        <authorList>
            <person name="Muramatsu S."/>
            <person name="Takabe Y."/>
            <person name="Mori K."/>
            <person name="Takaichi S."/>
            <person name="Hanada S."/>
        </authorList>
    </citation>
    <scope>NUCLEOTIDE SEQUENCE [LARGE SCALE GENOMIC DNA]</scope>
    <source>
        <strain evidence="1 2">AI77</strain>
    </source>
</reference>
<organism evidence="1 2">
    <name type="scientific">Roseobacter cerasinus</name>
    <dbReference type="NCBI Taxonomy" id="2602289"/>
    <lineage>
        <taxon>Bacteria</taxon>
        <taxon>Pseudomonadati</taxon>
        <taxon>Pseudomonadota</taxon>
        <taxon>Alphaproteobacteria</taxon>
        <taxon>Rhodobacterales</taxon>
        <taxon>Roseobacteraceae</taxon>
        <taxon>Roseobacter</taxon>
    </lineage>
</organism>